<comment type="caution">
    <text evidence="1">The sequence shown here is derived from an EMBL/GenBank/DDBJ whole genome shotgun (WGS) entry which is preliminary data.</text>
</comment>
<accession>A0ACC2MGD6</accession>
<evidence type="ECO:0000313" key="1">
    <source>
        <dbReference type="EMBL" id="KAJ8644686.1"/>
    </source>
</evidence>
<protein>
    <submittedName>
        <fullName evidence="1">Uncharacterized protein</fullName>
    </submittedName>
</protein>
<dbReference type="Proteomes" id="UP001234297">
    <property type="component" value="Chromosome 2"/>
</dbReference>
<sequence length="133" mass="14646">MHHLRGSPPQSGEIIALSHYDEGSHALMADLMGLLVDGRESWHVRRKIYFVSTSSQLLRRINGRGSSSPTIKAPAIPLFSLAKLFDSDPKHMASTLERFLSRTGSDSSAAKSIDNPSLSFDVIDSITEFSIFQ</sequence>
<keyword evidence="2" id="KW-1185">Reference proteome</keyword>
<name>A0ACC2MGD6_PERAE</name>
<proteinExistence type="predicted"/>
<evidence type="ECO:0000313" key="2">
    <source>
        <dbReference type="Proteomes" id="UP001234297"/>
    </source>
</evidence>
<organism evidence="1 2">
    <name type="scientific">Persea americana</name>
    <name type="common">Avocado</name>
    <dbReference type="NCBI Taxonomy" id="3435"/>
    <lineage>
        <taxon>Eukaryota</taxon>
        <taxon>Viridiplantae</taxon>
        <taxon>Streptophyta</taxon>
        <taxon>Embryophyta</taxon>
        <taxon>Tracheophyta</taxon>
        <taxon>Spermatophyta</taxon>
        <taxon>Magnoliopsida</taxon>
        <taxon>Magnoliidae</taxon>
        <taxon>Laurales</taxon>
        <taxon>Lauraceae</taxon>
        <taxon>Persea</taxon>
    </lineage>
</organism>
<dbReference type="EMBL" id="CM056810">
    <property type="protein sequence ID" value="KAJ8644686.1"/>
    <property type="molecule type" value="Genomic_DNA"/>
</dbReference>
<gene>
    <name evidence="1" type="ORF">MRB53_006434</name>
</gene>
<reference evidence="1 2" key="1">
    <citation type="journal article" date="2022" name="Hortic Res">
        <title>A haplotype resolved chromosomal level avocado genome allows analysis of novel avocado genes.</title>
        <authorList>
            <person name="Nath O."/>
            <person name="Fletcher S.J."/>
            <person name="Hayward A."/>
            <person name="Shaw L.M."/>
            <person name="Masouleh A.K."/>
            <person name="Furtado A."/>
            <person name="Henry R.J."/>
            <person name="Mitter N."/>
        </authorList>
    </citation>
    <scope>NUCLEOTIDE SEQUENCE [LARGE SCALE GENOMIC DNA]</scope>
    <source>
        <strain evidence="2">cv. Hass</strain>
    </source>
</reference>